<dbReference type="SUPFAM" id="SSF53098">
    <property type="entry name" value="Ribonuclease H-like"/>
    <property type="match status" value="1"/>
</dbReference>
<dbReference type="GO" id="GO:0003676">
    <property type="term" value="F:nucleic acid binding"/>
    <property type="evidence" value="ECO:0007669"/>
    <property type="project" value="InterPro"/>
</dbReference>
<dbReference type="Gene3D" id="3.60.10.10">
    <property type="entry name" value="Endonuclease/exonuclease/phosphatase"/>
    <property type="match status" value="1"/>
</dbReference>
<dbReference type="Pfam" id="PF13966">
    <property type="entry name" value="zf-RVT"/>
    <property type="match status" value="1"/>
</dbReference>
<dbReference type="Pfam" id="PF00078">
    <property type="entry name" value="RVT_1"/>
    <property type="match status" value="1"/>
</dbReference>
<dbReference type="InterPro" id="IPR043502">
    <property type="entry name" value="DNA/RNA_pol_sf"/>
</dbReference>
<evidence type="ECO:0000313" key="3">
    <source>
        <dbReference type="EnsemblPlants" id="cds.evm.model.08.1571"/>
    </source>
</evidence>
<sequence length="2003" mass="228160">MDPATVCRLFEDSVQISHNDLTFSLNPGEVDEPQEANQVLLGKIFNRHRLGKSAIQGSLKLSWNAIKGWKWKEIEDGVLQFTFARREDALNVLSRRPWFVCGALLVIMPWPAWLSPSEVKFDKTPLWVTIDRIPPFYWNLSNLKELATKASPVFDLPLGIEDVVGMSSLRFRATIELNKPIFSGFYLRRQRLPDLWIQYKYERLPKLCFKCGILTHDQSTCFKPPTVIKDAEGNFFPMYGVWLKKEALEKSTFSTPLAKWFQDWVMQKKLSIDPTTRNLVKIQRAIQNGDSDEMRENRRQLPGKKRIVSEDDDSVGDSPPGMVITQMPLVYLPGIGEIAPFGNNSKMVSVQDLQEAAERYSAKKAAIHALTQSLQAECSEIGGSEEKGTGGNLSVSRETNEGNNNINQSTNSIEELKGTTSVDGGVDETDHVRKRRTDPFCNNSILGPQAQYLDWPSKECWAQPKAREMMKGALTIDKFFREPTLFNPILDIEDFRVEEHLHGPRKRKASDGIVIGPSSQPKYFPFSPNERTNTTKAHNNLNLDNLKTPTGSNSSIPKEDVAAEETTQEIATSFSPGSNEEPTPSRRRGKGRGGIQGTSKNLDTPKRRGRPPKHQPPLAATPKSFKGGKSDLPGKVSNVAMRILAWNCRGLGNAATVRQLAHLVRHYKPELLILSEIRLPSDKFTSTCLRLHFEHSHYVPPVGLSGGLGMCWMKGVKCTIQQSDRNLITGVITSDPPGISWRLMGTYGPPNKSEKERFWHQVGDLVLNATDPVLMLGDLNGTLSDNECYNYNGNMARYAFDLRRMVHRSGLIDLGFQGPVYTWAKGGSSSNGVSKMKRARLDRGLSSTDWRILFPNAIVNHLSASQSDHRPLLLDTLGGANCKRRQFKYENMWARDPRCFWVVKEAWKGRLHSNPMINFHRKVKATSKKLQSWNKTHFLHLSHQVQHARDQLREAEERNHDNFVEVDRAQYKLTEALLREELHWKQKSRVQWLQEGDKSTKFFMASTIIRRRRNYIQCIKDTPGSEWITEPNRIAECFLRKYQEIFKKSIPTPTPLKEGTMQKLISEYDNAELNAIPAAEEIQKAIWDMGRDKAPGPDGLPTSFYIHHWGTVNADVVDMVTHFFTHFELPRFVNDTSIVLIPKKDSPSLVTDYRPIALCNVAYKIISKIIASRLRPLLPKLISPNQAAFVKGRHIAENTMIAREIVHSLNKRRGKRGAMLIKLDLEKAYDKLDWDFIQTVLTQYGFKSPFTEWIKACTKVEEIKLLLNGSIVGKFRSERGLRQGDPLSPSLYIIAAEVLSRLLFEKENQGLIKGFKLARSGSPITHLMFADDVILFGQATVREAQGFMDCLNLYCNCSGQSINLQKSTVFFSKRVPSRTAQAISDILGMKRMNRQATYLGLPLFRSIRRTEDTQFLVERVLKRIQGWKMKMLSAAGKTCLIKAVGSSLSNYVASSDVIPITTATKIDKLLRDFWWGDTEGKKKMHTVAWERLCRPKSGGGLGFRTTETMNRAFLMKWAWKALTEEHGLWGKLMKEKYIKEQNFLDLEAKPTDTILWKAILHTREELRKGLCRKIGDGRTTSIWFDPWVPSTNRQPTPRVLAAGGVSLVSSFIHNNQWDRDLIKHWFHEEDARKILNITLPNCTTPDSWLWLPESNGHFTVKSAYRVLKNHDPGAQSERKWKIIWGTNMHNRLKMMWWKILSEFLPTKDKLISFIALPDTKCPLCNVETEGSYHLFWTCNFARIVWFGSWGIRTDALHLQSWDEWLLWFTKKDNRPNPLDLNLLLEGAAVIFEQIWKERNRRVHEGRSTPVELSVRTVINRLNELHTARGAPSSLQLDWQPPPAGWISCSSDVSIGNTQSAGAAILRDHNGTILRIVTFQTTYNEPLPGETYAVCKGAEAAIQLGYQNIIFQCDSSLAVEALKSHYTDIQRLHFNIQNLIQMFSALVGQLNLWEVQWIPRESNGVAHEVARWANRNNRFGNFDLSNFDDFLQQLTVDGRVSHLD</sequence>
<dbReference type="CDD" id="cd06222">
    <property type="entry name" value="RNase_H_like"/>
    <property type="match status" value="1"/>
</dbReference>
<keyword evidence="4" id="KW-1185">Reference proteome</keyword>
<feature type="region of interest" description="Disordered" evidence="1">
    <location>
        <begin position="503"/>
        <end position="631"/>
    </location>
</feature>
<dbReference type="InterPro" id="IPR005135">
    <property type="entry name" value="Endo/exonuclease/phosphatase"/>
</dbReference>
<dbReference type="PANTHER" id="PTHR33116:SF86">
    <property type="entry name" value="REVERSE TRANSCRIPTASE DOMAIN-CONTAINING PROTEIN"/>
    <property type="match status" value="1"/>
</dbReference>
<reference evidence="3" key="2">
    <citation type="submission" date="2021-03" db="UniProtKB">
        <authorList>
            <consortium name="EnsemblPlants"/>
        </authorList>
    </citation>
    <scope>IDENTIFICATION</scope>
</reference>
<evidence type="ECO:0000256" key="1">
    <source>
        <dbReference type="SAM" id="MobiDB-lite"/>
    </source>
</evidence>
<dbReference type="CDD" id="cd01650">
    <property type="entry name" value="RT_nLTR_like"/>
    <property type="match status" value="1"/>
</dbReference>
<dbReference type="SUPFAM" id="SSF56219">
    <property type="entry name" value="DNase I-like"/>
    <property type="match status" value="1"/>
</dbReference>
<dbReference type="SUPFAM" id="SSF56672">
    <property type="entry name" value="DNA/RNA polymerases"/>
    <property type="match status" value="1"/>
</dbReference>
<dbReference type="InterPro" id="IPR036691">
    <property type="entry name" value="Endo/exonu/phosph_ase_sf"/>
</dbReference>
<dbReference type="Pfam" id="PF14392">
    <property type="entry name" value="zf-CCHC_4"/>
    <property type="match status" value="1"/>
</dbReference>
<dbReference type="PROSITE" id="PS50878">
    <property type="entry name" value="RT_POL"/>
    <property type="match status" value="1"/>
</dbReference>
<dbReference type="EMBL" id="UZAU01000714">
    <property type="status" value="NOT_ANNOTATED_CDS"/>
    <property type="molecule type" value="Genomic_DNA"/>
</dbReference>
<dbReference type="Pfam" id="PF13456">
    <property type="entry name" value="RVT_3"/>
    <property type="match status" value="1"/>
</dbReference>
<feature type="region of interest" description="Disordered" evidence="1">
    <location>
        <begin position="382"/>
        <end position="413"/>
    </location>
</feature>
<dbReference type="InterPro" id="IPR000477">
    <property type="entry name" value="RT_dom"/>
</dbReference>
<dbReference type="InterPro" id="IPR036397">
    <property type="entry name" value="RNaseH_sf"/>
</dbReference>
<dbReference type="InterPro" id="IPR025558">
    <property type="entry name" value="DUF4283"/>
</dbReference>
<proteinExistence type="predicted"/>
<dbReference type="Pfam" id="PF14111">
    <property type="entry name" value="DUF4283"/>
    <property type="match status" value="1"/>
</dbReference>
<evidence type="ECO:0000313" key="4">
    <source>
        <dbReference type="Proteomes" id="UP000596661"/>
    </source>
</evidence>
<name>A0A803Q941_CANSA</name>
<dbReference type="InterPro" id="IPR026960">
    <property type="entry name" value="RVT-Znf"/>
</dbReference>
<dbReference type="InterPro" id="IPR002156">
    <property type="entry name" value="RNaseH_domain"/>
</dbReference>
<dbReference type="InterPro" id="IPR025836">
    <property type="entry name" value="Zn_knuckle_CX2CX4HX4C"/>
</dbReference>
<dbReference type="Pfam" id="PF03372">
    <property type="entry name" value="Exo_endo_phos"/>
    <property type="match status" value="1"/>
</dbReference>
<organism evidence="3 4">
    <name type="scientific">Cannabis sativa</name>
    <name type="common">Hemp</name>
    <name type="synonym">Marijuana</name>
    <dbReference type="NCBI Taxonomy" id="3483"/>
    <lineage>
        <taxon>Eukaryota</taxon>
        <taxon>Viridiplantae</taxon>
        <taxon>Streptophyta</taxon>
        <taxon>Embryophyta</taxon>
        <taxon>Tracheophyta</taxon>
        <taxon>Spermatophyta</taxon>
        <taxon>Magnoliopsida</taxon>
        <taxon>eudicotyledons</taxon>
        <taxon>Gunneridae</taxon>
        <taxon>Pentapetalae</taxon>
        <taxon>rosids</taxon>
        <taxon>fabids</taxon>
        <taxon>Rosales</taxon>
        <taxon>Cannabaceae</taxon>
        <taxon>Cannabis</taxon>
    </lineage>
</organism>
<accession>A0A803Q941</accession>
<dbReference type="PANTHER" id="PTHR33116">
    <property type="entry name" value="REVERSE TRANSCRIPTASE ZINC-BINDING DOMAIN-CONTAINING PROTEIN-RELATED-RELATED"/>
    <property type="match status" value="1"/>
</dbReference>
<feature type="compositionally biased region" description="Polar residues" evidence="1">
    <location>
        <begin position="568"/>
        <end position="582"/>
    </location>
</feature>
<feature type="compositionally biased region" description="Polar residues" evidence="1">
    <location>
        <begin position="529"/>
        <end position="556"/>
    </location>
</feature>
<dbReference type="Gene3D" id="3.30.420.10">
    <property type="entry name" value="Ribonuclease H-like superfamily/Ribonuclease H"/>
    <property type="match status" value="1"/>
</dbReference>
<dbReference type="InterPro" id="IPR044730">
    <property type="entry name" value="RNase_H-like_dom_plant"/>
</dbReference>
<dbReference type="EnsemblPlants" id="evm.model.08.1571">
    <property type="protein sequence ID" value="cds.evm.model.08.1571"/>
    <property type="gene ID" value="evm.TU.08.1571"/>
</dbReference>
<dbReference type="Gramene" id="evm.model.08.1571">
    <property type="protein sequence ID" value="cds.evm.model.08.1571"/>
    <property type="gene ID" value="evm.TU.08.1571"/>
</dbReference>
<dbReference type="GO" id="GO:0004523">
    <property type="term" value="F:RNA-DNA hybrid ribonuclease activity"/>
    <property type="evidence" value="ECO:0007669"/>
    <property type="project" value="InterPro"/>
</dbReference>
<feature type="domain" description="Reverse transcriptase" evidence="2">
    <location>
        <begin position="1122"/>
        <end position="1403"/>
    </location>
</feature>
<reference evidence="3" key="1">
    <citation type="submission" date="2018-11" db="EMBL/GenBank/DDBJ databases">
        <authorList>
            <person name="Grassa J C."/>
        </authorList>
    </citation>
    <scope>NUCLEOTIDE SEQUENCE [LARGE SCALE GENOMIC DNA]</scope>
</reference>
<evidence type="ECO:0000259" key="2">
    <source>
        <dbReference type="PROSITE" id="PS50878"/>
    </source>
</evidence>
<dbReference type="InterPro" id="IPR012337">
    <property type="entry name" value="RNaseH-like_sf"/>
</dbReference>
<protein>
    <recommendedName>
        <fullName evidence="2">Reverse transcriptase domain-containing protein</fullName>
    </recommendedName>
</protein>
<feature type="compositionally biased region" description="Polar residues" evidence="1">
    <location>
        <begin position="392"/>
        <end position="413"/>
    </location>
</feature>
<dbReference type="Proteomes" id="UP000596661">
    <property type="component" value="Chromosome 8"/>
</dbReference>